<dbReference type="AlphaFoldDB" id="A0A1Q2L5E5"/>
<organism evidence="2 3">
    <name type="scientific">Planococcus lenghuensis</name>
    <dbReference type="NCBI Taxonomy" id="2213202"/>
    <lineage>
        <taxon>Bacteria</taxon>
        <taxon>Bacillati</taxon>
        <taxon>Bacillota</taxon>
        <taxon>Bacilli</taxon>
        <taxon>Bacillales</taxon>
        <taxon>Caryophanaceae</taxon>
        <taxon>Planococcus</taxon>
    </lineage>
</organism>
<feature type="transmembrane region" description="Helical" evidence="1">
    <location>
        <begin position="73"/>
        <end position="94"/>
    </location>
</feature>
<accession>A0A1Q2L5E5</accession>
<dbReference type="OrthoDB" id="9857782at2"/>
<dbReference type="Proteomes" id="UP000188184">
    <property type="component" value="Plasmid unnamed1"/>
</dbReference>
<keyword evidence="1" id="KW-1133">Transmembrane helix</keyword>
<keyword evidence="1" id="KW-0812">Transmembrane</keyword>
<evidence type="ECO:0000313" key="3">
    <source>
        <dbReference type="Proteomes" id="UP000188184"/>
    </source>
</evidence>
<geneLocation type="plasmid" evidence="2 3">
    <name>unnamed1</name>
</geneLocation>
<feature type="transmembrane region" description="Helical" evidence="1">
    <location>
        <begin position="99"/>
        <end position="117"/>
    </location>
</feature>
<evidence type="ECO:0000256" key="1">
    <source>
        <dbReference type="SAM" id="Phobius"/>
    </source>
</evidence>
<sequence length="423" mass="49348">MLRDLLWFVEAKQQYEIQRSSRLAGCMGLVVTFIVAAIFILNWEFWLNFADTTGLRAFAERVGLIRDNSFETFWTIIYITFMFFIITCAAILLLPLIPILLAFPVAIIWTVCIEPFLPERKGKEKKPNYEVSKLRWLFLTKHEKDSIRQQRYHSELIKKHPLWGMDTSNSDRTYPYVENREEKYLKTPLVPVEGETRGRAIEELEFLDRVYKVSEFNKFTVAEVTAFLNAKNDFTDYMNVESAVLAFDTETGKLHYLLSNLLPASVSHFYDADLTDEATLLEALKTASAGKGQEQPLVVPSYELKFEYEQYGSDLFLADDAQIKNLSLADRRYEFYFKKSGYFWNVFRRFLENDLLVNTFHQVNRNALLFHAASAGLNLKESRNFVERMGDVTAYLMDTNAVIRHYKNIGYTWDELTYQTAVE</sequence>
<name>A0A1Q2L5E5_9BACL</name>
<dbReference type="KEGG" id="pmar:B0X71_19270"/>
<keyword evidence="2" id="KW-0614">Plasmid</keyword>
<protein>
    <submittedName>
        <fullName evidence="2">Uncharacterized protein</fullName>
    </submittedName>
</protein>
<keyword evidence="1" id="KW-0472">Membrane</keyword>
<evidence type="ECO:0000313" key="2">
    <source>
        <dbReference type="EMBL" id="AQQ55317.1"/>
    </source>
</evidence>
<dbReference type="EMBL" id="CP019641">
    <property type="protein sequence ID" value="AQQ55317.1"/>
    <property type="molecule type" value="Genomic_DNA"/>
</dbReference>
<feature type="transmembrane region" description="Helical" evidence="1">
    <location>
        <begin position="21"/>
        <end position="41"/>
    </location>
</feature>
<keyword evidence="3" id="KW-1185">Reference proteome</keyword>
<dbReference type="RefSeq" id="WP_077591174.1">
    <property type="nucleotide sequence ID" value="NZ_CP019641.1"/>
</dbReference>
<gene>
    <name evidence="2" type="ORF">B0X71_19270</name>
</gene>
<reference evidence="2 3" key="1">
    <citation type="submission" date="2017-02" db="EMBL/GenBank/DDBJ databases">
        <title>The complete genomic sequence of a novel cold adapted crude oil-degrading bacterium Planococcus qaidamina Y42.</title>
        <authorList>
            <person name="Yang R."/>
        </authorList>
    </citation>
    <scope>NUCLEOTIDE SEQUENCE [LARGE SCALE GENOMIC DNA]</scope>
    <source>
        <strain evidence="2 3">Y42</strain>
        <plasmid evidence="2 3">unnamed1</plasmid>
    </source>
</reference>
<proteinExistence type="predicted"/>